<evidence type="ECO:0000313" key="4">
    <source>
        <dbReference type="EMBL" id="RDC33378.1"/>
    </source>
</evidence>
<name>A0A369NL38_EGGLN</name>
<dbReference type="PANTHER" id="PTHR42678:SF34">
    <property type="entry name" value="OS04G0183300 PROTEIN"/>
    <property type="match status" value="1"/>
</dbReference>
<evidence type="ECO:0000313" key="5">
    <source>
        <dbReference type="Proteomes" id="UP000253857"/>
    </source>
</evidence>
<comment type="caution">
    <text evidence="3">The sequence shown here is derived from an EMBL/GenBank/DDBJ whole genome shotgun (WGS) entry which is preliminary data.</text>
</comment>
<dbReference type="Proteomes" id="UP000253915">
    <property type="component" value="Unassembled WGS sequence"/>
</dbReference>
<dbReference type="Proteomes" id="UP000253857">
    <property type="component" value="Unassembled WGS sequence"/>
</dbReference>
<evidence type="ECO:0000313" key="3">
    <source>
        <dbReference type="EMBL" id="RDB87953.1"/>
    </source>
</evidence>
<keyword evidence="1" id="KW-0472">Membrane</keyword>
<evidence type="ECO:0000256" key="1">
    <source>
        <dbReference type="SAM" id="Phobius"/>
    </source>
</evidence>
<dbReference type="InterPro" id="IPR036928">
    <property type="entry name" value="AS_sf"/>
</dbReference>
<dbReference type="SUPFAM" id="SSF75304">
    <property type="entry name" value="Amidase signature (AS) enzymes"/>
    <property type="match status" value="2"/>
</dbReference>
<sequence length="374" mass="40025">MKTRLKIILPASIILIALVGVAIAALALPRSLAPEQEERISYDKDQQVALIDSQLAGIDLEKVRAKKDLIMEKSIEDLHAAISRGDLTYEELTAFYLNRIKTYDAGEKGINAVAAINPKAIEEARALDASSATPAGMRGIPVLVKDNVNTNTMPTSGGTYALKDFTPKDDADVVTALTNSGAIILGKSNLSELANFMDTKMPSGYSSKAGQTHNPFDPLNLSPEGSSFGSGAAAAANFSAVAPVKSLSDLIAFNQKDPSRRAKYGQDLLEDANEVTEFDKAKVEAMVKTAQSRIDDLLRDEKLDALVFYDNEGVLVPATAGYPELTVPAGVSDEGAPRGATFVAGRNEDEKLLNIAYSFEQKTAARAIPENYLN</sequence>
<keyword evidence="1" id="KW-0812">Transmembrane</keyword>
<evidence type="ECO:0000259" key="2">
    <source>
        <dbReference type="Pfam" id="PF01425"/>
    </source>
</evidence>
<dbReference type="RefSeq" id="WP_015760139.1">
    <property type="nucleotide sequence ID" value="NZ_AP031442.1"/>
</dbReference>
<dbReference type="EMBL" id="PPTY01000003">
    <property type="protein sequence ID" value="RDB87953.1"/>
    <property type="molecule type" value="Genomic_DNA"/>
</dbReference>
<organism evidence="3 5">
    <name type="scientific">Eggerthella lenta</name>
    <name type="common">Eubacterium lentum</name>
    <dbReference type="NCBI Taxonomy" id="84112"/>
    <lineage>
        <taxon>Bacteria</taxon>
        <taxon>Bacillati</taxon>
        <taxon>Actinomycetota</taxon>
        <taxon>Coriobacteriia</taxon>
        <taxon>Eggerthellales</taxon>
        <taxon>Eggerthellaceae</taxon>
        <taxon>Eggerthella</taxon>
    </lineage>
</organism>
<reference evidence="5 6" key="1">
    <citation type="journal article" date="2018" name="Elife">
        <title>Discovery and characterization of a prevalent human gut bacterial enzyme sufficient for the inactivation of a family of plant toxins.</title>
        <authorList>
            <person name="Koppel N."/>
            <person name="Bisanz J.E."/>
            <person name="Pandelia M.E."/>
            <person name="Turnbaugh P.J."/>
            <person name="Balskus E.P."/>
        </authorList>
    </citation>
    <scope>NUCLEOTIDE SEQUENCE [LARGE SCALE GENOMIC DNA]</scope>
    <source>
        <strain evidence="4 6">16A</strain>
        <strain evidence="3 5">FAA1-1-60AUCSF</strain>
    </source>
</reference>
<proteinExistence type="predicted"/>
<dbReference type="AlphaFoldDB" id="A0A369NL38"/>
<accession>A0A369NL38</accession>
<dbReference type="EMBL" id="PPUQ01000038">
    <property type="protein sequence ID" value="RDC33378.1"/>
    <property type="molecule type" value="Genomic_DNA"/>
</dbReference>
<feature type="transmembrane region" description="Helical" evidence="1">
    <location>
        <begin position="7"/>
        <end position="28"/>
    </location>
</feature>
<dbReference type="Pfam" id="PF01425">
    <property type="entry name" value="Amidase"/>
    <property type="match status" value="1"/>
</dbReference>
<feature type="domain" description="Amidase" evidence="2">
    <location>
        <begin position="91"/>
        <end position="242"/>
    </location>
</feature>
<keyword evidence="1" id="KW-1133">Transmembrane helix</keyword>
<gene>
    <name evidence="4" type="ORF">C1853_15775</name>
    <name evidence="3" type="ORF">C1871_04010</name>
</gene>
<protein>
    <submittedName>
        <fullName evidence="3">Amidase</fullName>
    </submittedName>
</protein>
<dbReference type="Gene3D" id="3.90.1300.10">
    <property type="entry name" value="Amidase signature (AS) domain"/>
    <property type="match status" value="2"/>
</dbReference>
<dbReference type="InterPro" id="IPR023631">
    <property type="entry name" value="Amidase_dom"/>
</dbReference>
<dbReference type="PANTHER" id="PTHR42678">
    <property type="entry name" value="AMIDASE"/>
    <property type="match status" value="1"/>
</dbReference>
<evidence type="ECO:0000313" key="6">
    <source>
        <dbReference type="Proteomes" id="UP000253915"/>
    </source>
</evidence>